<dbReference type="InterPro" id="IPR013087">
    <property type="entry name" value="Znf_C2H2_type"/>
</dbReference>
<evidence type="ECO:0000259" key="4">
    <source>
        <dbReference type="PROSITE" id="PS50157"/>
    </source>
</evidence>
<feature type="domain" description="C2H2-type" evidence="4">
    <location>
        <begin position="50"/>
        <end position="78"/>
    </location>
</feature>
<keyword evidence="1" id="KW-0479">Metal-binding</keyword>
<dbReference type="Pfam" id="PF13912">
    <property type="entry name" value="zf-C2H2_6"/>
    <property type="match status" value="1"/>
</dbReference>
<dbReference type="Gene3D" id="3.30.160.60">
    <property type="entry name" value="Classic Zinc Finger"/>
    <property type="match status" value="4"/>
</dbReference>
<sequence length="440" mass="50341">MEKHKECSGSHRLLVCPECGALYKTEASLKSHMILHRDIEGSGSNKSWPFTCQSCGEKFSSQASLNNHIGNFHRTSDFQCQHCDKVCKTKQLLTHHCLRKHKIGNTEFSCPVCNKVFSISKDLRRHLQSHNPQGLHKCSACHAKFKTHSTLQSHMRIHSKGKPYDCVLCLLPFDTIENLKSHIFSQHNIEVDVNEFSQHWNRKCLVCGQIFLRRSGLALHMKSHLESHTTELLFVENSSDDTSVSNDIKNELNKAPHNSVQFTALTESKDEHKTSTEINCSVKVQCRDIKESDKNESEIQARLKSQNTEEEKRMSHYITIMEYLEDDKSMETMCNDAETKTSLMQGNACVTEHVIEPSEENACQETRNDSNVEYKISNMHEIPDIAKVPVSNKEEETKYICGECARVFTDVDDLKNHLQTCYQQDTNDEYVVVFEVDGNP</sequence>
<dbReference type="InterPro" id="IPR036236">
    <property type="entry name" value="Znf_C2H2_sf"/>
</dbReference>
<reference evidence="5 6" key="1">
    <citation type="journal article" date="2024" name="BMC Genomics">
        <title>Genome assembly of redclaw crayfish (Cherax quadricarinatus) provides insights into its immune adaptation and hypoxia tolerance.</title>
        <authorList>
            <person name="Liu Z."/>
            <person name="Zheng J."/>
            <person name="Li H."/>
            <person name="Fang K."/>
            <person name="Wang S."/>
            <person name="He J."/>
            <person name="Zhou D."/>
            <person name="Weng S."/>
            <person name="Chi M."/>
            <person name="Gu Z."/>
            <person name="He J."/>
            <person name="Li F."/>
            <person name="Wang M."/>
        </authorList>
    </citation>
    <scope>NUCLEOTIDE SEQUENCE [LARGE SCALE GENOMIC DNA]</scope>
    <source>
        <strain evidence="5">ZL_2023a</strain>
    </source>
</reference>
<dbReference type="PANTHER" id="PTHR23234:SF10">
    <property type="entry name" value="RIKEN CDNA 6720489N17 GENE-RELATED"/>
    <property type="match status" value="1"/>
</dbReference>
<evidence type="ECO:0000256" key="1">
    <source>
        <dbReference type="ARBA" id="ARBA00022723"/>
    </source>
</evidence>
<keyword evidence="2" id="KW-0677">Repeat</keyword>
<proteinExistence type="predicted"/>
<evidence type="ECO:0000313" key="5">
    <source>
        <dbReference type="EMBL" id="KAK8726765.1"/>
    </source>
</evidence>
<dbReference type="Proteomes" id="UP001445076">
    <property type="component" value="Unassembled WGS sequence"/>
</dbReference>
<organism evidence="5 6">
    <name type="scientific">Cherax quadricarinatus</name>
    <name type="common">Australian red claw crayfish</name>
    <dbReference type="NCBI Taxonomy" id="27406"/>
    <lineage>
        <taxon>Eukaryota</taxon>
        <taxon>Metazoa</taxon>
        <taxon>Ecdysozoa</taxon>
        <taxon>Arthropoda</taxon>
        <taxon>Crustacea</taxon>
        <taxon>Multicrustacea</taxon>
        <taxon>Malacostraca</taxon>
        <taxon>Eumalacostraca</taxon>
        <taxon>Eucarida</taxon>
        <taxon>Decapoda</taxon>
        <taxon>Pleocyemata</taxon>
        <taxon>Astacidea</taxon>
        <taxon>Parastacoidea</taxon>
        <taxon>Parastacidae</taxon>
        <taxon>Cherax</taxon>
    </lineage>
</organism>
<name>A0AAW0W8Z2_CHEQU</name>
<accession>A0AAW0W8Z2</accession>
<feature type="domain" description="C2H2-type" evidence="4">
    <location>
        <begin position="202"/>
        <end position="229"/>
    </location>
</feature>
<dbReference type="SUPFAM" id="SSF57667">
    <property type="entry name" value="beta-beta-alpha zinc fingers"/>
    <property type="match status" value="4"/>
</dbReference>
<keyword evidence="3" id="KW-0863">Zinc-finger</keyword>
<evidence type="ECO:0000256" key="3">
    <source>
        <dbReference type="PROSITE-ProRule" id="PRU00042"/>
    </source>
</evidence>
<dbReference type="EMBL" id="JARKIK010000078">
    <property type="protein sequence ID" value="KAK8726765.1"/>
    <property type="molecule type" value="Genomic_DNA"/>
</dbReference>
<dbReference type="PROSITE" id="PS50157">
    <property type="entry name" value="ZINC_FINGER_C2H2_2"/>
    <property type="match status" value="6"/>
</dbReference>
<protein>
    <recommendedName>
        <fullName evidence="4">C2H2-type domain-containing protein</fullName>
    </recommendedName>
</protein>
<dbReference type="PROSITE" id="PS00028">
    <property type="entry name" value="ZINC_FINGER_C2H2_1"/>
    <property type="match status" value="5"/>
</dbReference>
<evidence type="ECO:0000313" key="6">
    <source>
        <dbReference type="Proteomes" id="UP001445076"/>
    </source>
</evidence>
<gene>
    <name evidence="5" type="ORF">OTU49_010042</name>
</gene>
<dbReference type="GO" id="GO:0008270">
    <property type="term" value="F:zinc ion binding"/>
    <property type="evidence" value="ECO:0007669"/>
    <property type="project" value="UniProtKB-KW"/>
</dbReference>
<feature type="domain" description="C2H2-type" evidence="4">
    <location>
        <begin position="399"/>
        <end position="427"/>
    </location>
</feature>
<feature type="domain" description="C2H2-type" evidence="4">
    <location>
        <begin position="136"/>
        <end position="163"/>
    </location>
</feature>
<dbReference type="AlphaFoldDB" id="A0AAW0W8Z2"/>
<comment type="caution">
    <text evidence="5">The sequence shown here is derived from an EMBL/GenBank/DDBJ whole genome shotgun (WGS) entry which is preliminary data.</text>
</comment>
<keyword evidence="3" id="KW-0862">Zinc</keyword>
<dbReference type="InterPro" id="IPR050758">
    <property type="entry name" value="Znf_C2H2-type"/>
</dbReference>
<feature type="domain" description="C2H2-type" evidence="4">
    <location>
        <begin position="108"/>
        <end position="135"/>
    </location>
</feature>
<keyword evidence="6" id="KW-1185">Reference proteome</keyword>
<dbReference type="PANTHER" id="PTHR23234">
    <property type="entry name" value="ZNF44 PROTEIN"/>
    <property type="match status" value="1"/>
</dbReference>
<evidence type="ECO:0000256" key="2">
    <source>
        <dbReference type="ARBA" id="ARBA00022737"/>
    </source>
</evidence>
<dbReference type="SMART" id="SM00355">
    <property type="entry name" value="ZnF_C2H2"/>
    <property type="match status" value="8"/>
</dbReference>
<feature type="domain" description="C2H2-type" evidence="4">
    <location>
        <begin position="14"/>
        <end position="41"/>
    </location>
</feature>
<dbReference type="Pfam" id="PF00096">
    <property type="entry name" value="zf-C2H2"/>
    <property type="match status" value="3"/>
</dbReference>